<dbReference type="RefSeq" id="WP_034842798.1">
    <property type="nucleotide sequence ID" value="NZ_JOKH01000010.1"/>
</dbReference>
<protein>
    <submittedName>
        <fullName evidence="1">Uncharacterized protein</fullName>
    </submittedName>
</protein>
<comment type="caution">
    <text evidence="1">The sequence shown here is derived from an EMBL/GenBank/DDBJ whole genome shotgun (WGS) entry which is preliminary data.</text>
</comment>
<dbReference type="Pfam" id="PF14891">
    <property type="entry name" value="Peptidase_M91"/>
    <property type="match status" value="1"/>
</dbReference>
<organism evidence="1 2">
    <name type="scientific">Endozoicomonas numazuensis</name>
    <dbReference type="NCBI Taxonomy" id="1137799"/>
    <lineage>
        <taxon>Bacteria</taxon>
        <taxon>Pseudomonadati</taxon>
        <taxon>Pseudomonadota</taxon>
        <taxon>Gammaproteobacteria</taxon>
        <taxon>Oceanospirillales</taxon>
        <taxon>Endozoicomonadaceae</taxon>
        <taxon>Endozoicomonas</taxon>
    </lineage>
</organism>
<gene>
    <name evidence="1" type="ORF">GZ78_27890</name>
</gene>
<dbReference type="eggNOG" id="ENOG502ZVGC">
    <property type="taxonomic scope" value="Bacteria"/>
</dbReference>
<dbReference type="AlphaFoldDB" id="A0A081N1C7"/>
<reference evidence="1 2" key="1">
    <citation type="submission" date="2014-06" db="EMBL/GenBank/DDBJ databases">
        <title>Whole Genome Sequences of Three Symbiotic Endozoicomonas Bacteria.</title>
        <authorList>
            <person name="Neave M.J."/>
            <person name="Apprill A."/>
            <person name="Voolstra C.R."/>
        </authorList>
    </citation>
    <scope>NUCLEOTIDE SEQUENCE [LARGE SCALE GENOMIC DNA]</scope>
    <source>
        <strain evidence="1 2">DSM 25634</strain>
    </source>
</reference>
<keyword evidence="2" id="KW-1185">Reference proteome</keyword>
<evidence type="ECO:0000313" key="2">
    <source>
        <dbReference type="Proteomes" id="UP000028073"/>
    </source>
</evidence>
<dbReference type="InterPro" id="IPR028208">
    <property type="entry name" value="Effector_pro_NleD-like"/>
</dbReference>
<name>A0A081N1C7_9GAMM</name>
<dbReference type="OrthoDB" id="8821494at2"/>
<evidence type="ECO:0000313" key="1">
    <source>
        <dbReference type="EMBL" id="KEQ12250.1"/>
    </source>
</evidence>
<accession>A0A081N1C7</accession>
<proteinExistence type="predicted"/>
<dbReference type="Proteomes" id="UP000028073">
    <property type="component" value="Unassembled WGS sequence"/>
</dbReference>
<sequence length="298" mass="32411">MPAKYWNPTLHAADAEGFLPLGNSNGIGIAESPLGNHQIPNFQSRVAQDLTSINALPTGQNLITAILQGVGNGKRLGIVAPRSWNGGWGSNECACLGGDSARIRAAVAVGSGDTNTLVNALKIKITSMGHQNDYGWLKNQLRAVPRYRLRGLVANTPNNMGVLDLDIERWLTYQRPLYHGLANGDKDDMKNAIMIFLATNGGMPVVNGPGTNSRVYYDPRKNFNSVGLRPAYIGLAHELIHHYYNMRGAQVSHSEDSAHFSTVLYEYMCVGLGPWNGAAISENQIRQDAGVPLRTRYA</sequence>
<dbReference type="EMBL" id="JOKH01000010">
    <property type="protein sequence ID" value="KEQ12250.1"/>
    <property type="molecule type" value="Genomic_DNA"/>
</dbReference>